<dbReference type="PANTHER" id="PTHR11670">
    <property type="entry name" value="ACONITASE/IRON-RESPONSIVE ELEMENT FAMILY MEMBER"/>
    <property type="match status" value="1"/>
</dbReference>
<dbReference type="Gene3D" id="3.30.499.10">
    <property type="entry name" value="Aconitase, domain 3"/>
    <property type="match status" value="2"/>
</dbReference>
<evidence type="ECO:0000256" key="6">
    <source>
        <dbReference type="ARBA" id="ARBA00023004"/>
    </source>
</evidence>
<dbReference type="RefSeq" id="WP_088151565.1">
    <property type="nucleotide sequence ID" value="NZ_NHON01000021.1"/>
</dbReference>
<dbReference type="GO" id="GO:0006099">
    <property type="term" value="P:tricarboxylic acid cycle"/>
    <property type="evidence" value="ECO:0007669"/>
    <property type="project" value="UniProtKB-UniPathway"/>
</dbReference>
<evidence type="ECO:0000256" key="8">
    <source>
        <dbReference type="ARBA" id="ARBA00023501"/>
    </source>
</evidence>
<dbReference type="Gene3D" id="6.10.190.10">
    <property type="match status" value="1"/>
</dbReference>
<gene>
    <name evidence="12" type="ORF">BWR60_13565</name>
</gene>
<name>A0A211ZNC2_9PROT</name>
<dbReference type="EMBL" id="NHON01000021">
    <property type="protein sequence ID" value="OWJ66674.1"/>
    <property type="molecule type" value="Genomic_DNA"/>
</dbReference>
<dbReference type="SUPFAM" id="SSF52016">
    <property type="entry name" value="LeuD/IlvD-like"/>
    <property type="match status" value="1"/>
</dbReference>
<accession>A0A211ZNC2</accession>
<dbReference type="Gene3D" id="3.20.19.10">
    <property type="entry name" value="Aconitase, domain 4"/>
    <property type="match status" value="1"/>
</dbReference>
<evidence type="ECO:0000256" key="5">
    <source>
        <dbReference type="ARBA" id="ARBA00022723"/>
    </source>
</evidence>
<evidence type="ECO:0000256" key="1">
    <source>
        <dbReference type="ARBA" id="ARBA00001966"/>
    </source>
</evidence>
<dbReference type="GO" id="GO:0003994">
    <property type="term" value="F:aconitate hydratase activity"/>
    <property type="evidence" value="ECO:0007669"/>
    <property type="project" value="UniProtKB-EC"/>
</dbReference>
<reference evidence="13" key="1">
    <citation type="submission" date="2017-05" db="EMBL/GenBank/DDBJ databases">
        <authorList>
            <person name="Macchi M."/>
            <person name="Festa S."/>
            <person name="Coppotelli B.M."/>
            <person name="Morelli I.S."/>
        </authorList>
    </citation>
    <scope>NUCLEOTIDE SEQUENCE [LARGE SCALE GENOMIC DNA]</scope>
    <source>
        <strain evidence="13">I</strain>
    </source>
</reference>
<dbReference type="InterPro" id="IPR018136">
    <property type="entry name" value="Aconitase_4Fe-4S_BS"/>
</dbReference>
<dbReference type="Proteomes" id="UP000196655">
    <property type="component" value="Unassembled WGS sequence"/>
</dbReference>
<organism evidence="12 13">
    <name type="scientific">Inquilinus limosus</name>
    <dbReference type="NCBI Taxonomy" id="171674"/>
    <lineage>
        <taxon>Bacteria</taxon>
        <taxon>Pseudomonadati</taxon>
        <taxon>Pseudomonadota</taxon>
        <taxon>Alphaproteobacteria</taxon>
        <taxon>Rhodospirillales</taxon>
        <taxon>Rhodospirillaceae</taxon>
        <taxon>Inquilinus</taxon>
    </lineage>
</organism>
<protein>
    <recommendedName>
        <fullName evidence="9">Aconitate hydratase</fullName>
        <shortName evidence="9">Aconitase</shortName>
        <ecNumber evidence="9">4.2.1.3</ecNumber>
    </recommendedName>
</protein>
<dbReference type="InterPro" id="IPR036008">
    <property type="entry name" value="Aconitase_4Fe-4S_dom"/>
</dbReference>
<dbReference type="NCBIfam" id="NF009520">
    <property type="entry name" value="PRK12881.1"/>
    <property type="match status" value="1"/>
</dbReference>
<evidence type="ECO:0000256" key="7">
    <source>
        <dbReference type="ARBA" id="ARBA00023014"/>
    </source>
</evidence>
<feature type="domain" description="Aconitase/3-isopropylmalate dehydratase large subunit alpha/beta/alpha" evidence="10">
    <location>
        <begin position="65"/>
        <end position="538"/>
    </location>
</feature>
<evidence type="ECO:0000259" key="10">
    <source>
        <dbReference type="Pfam" id="PF00330"/>
    </source>
</evidence>
<dbReference type="GO" id="GO:0051539">
    <property type="term" value="F:4 iron, 4 sulfur cluster binding"/>
    <property type="evidence" value="ECO:0007669"/>
    <property type="project" value="UniProtKB-KW"/>
</dbReference>
<keyword evidence="4 9" id="KW-0004">4Fe-4S</keyword>
<dbReference type="InterPro" id="IPR015931">
    <property type="entry name" value="Acnase/IPM_dHydase_lsu_aba_1/3"/>
</dbReference>
<dbReference type="InterPro" id="IPR006249">
    <property type="entry name" value="Aconitase/IRP2"/>
</dbReference>
<dbReference type="OrthoDB" id="9764318at2"/>
<comment type="function">
    <text evidence="9">Catalyzes the isomerization of citrate to isocitrate via cis-aconitate.</text>
</comment>
<evidence type="ECO:0000256" key="2">
    <source>
        <dbReference type="ARBA" id="ARBA00004717"/>
    </source>
</evidence>
<dbReference type="PROSITE" id="PS01244">
    <property type="entry name" value="ACONITASE_2"/>
    <property type="match status" value="1"/>
</dbReference>
<dbReference type="UniPathway" id="UPA00223">
    <property type="reaction ID" value="UER00718"/>
</dbReference>
<keyword evidence="9" id="KW-0456">Lyase</keyword>
<comment type="cofactor">
    <cofactor evidence="1">
        <name>[4Fe-4S] cluster</name>
        <dbReference type="ChEBI" id="CHEBI:49883"/>
    </cofactor>
</comment>
<dbReference type="SUPFAM" id="SSF53732">
    <property type="entry name" value="Aconitase iron-sulfur domain"/>
    <property type="match status" value="1"/>
</dbReference>
<evidence type="ECO:0000259" key="11">
    <source>
        <dbReference type="Pfam" id="PF00694"/>
    </source>
</evidence>
<dbReference type="InterPro" id="IPR001030">
    <property type="entry name" value="Acoase/IPM_deHydtase_lsu_aba"/>
</dbReference>
<proteinExistence type="inferred from homology"/>
<evidence type="ECO:0000256" key="4">
    <source>
        <dbReference type="ARBA" id="ARBA00022485"/>
    </source>
</evidence>
<keyword evidence="7 9" id="KW-0411">Iron-sulfur</keyword>
<dbReference type="GO" id="GO:0046872">
    <property type="term" value="F:metal ion binding"/>
    <property type="evidence" value="ECO:0007669"/>
    <property type="project" value="UniProtKB-KW"/>
</dbReference>
<comment type="similarity">
    <text evidence="3 9">Belongs to the aconitase/IPM isomerase family.</text>
</comment>
<evidence type="ECO:0000313" key="12">
    <source>
        <dbReference type="EMBL" id="OWJ66674.1"/>
    </source>
</evidence>
<dbReference type="PRINTS" id="PR00415">
    <property type="entry name" value="ACONITASE"/>
</dbReference>
<dbReference type="InterPro" id="IPR000573">
    <property type="entry name" value="AconitaseA/IPMdHydase_ssu_swvl"/>
</dbReference>
<dbReference type="Pfam" id="PF00694">
    <property type="entry name" value="Aconitase_C"/>
    <property type="match status" value="1"/>
</dbReference>
<dbReference type="EC" id="4.2.1.3" evidence="9"/>
<keyword evidence="6 9" id="KW-0408">Iron</keyword>
<feature type="domain" description="Aconitase A/isopropylmalate dehydratase small subunit swivel" evidence="11">
    <location>
        <begin position="668"/>
        <end position="791"/>
    </location>
</feature>
<comment type="catalytic activity">
    <reaction evidence="8 9">
        <text>citrate = D-threo-isocitrate</text>
        <dbReference type="Rhea" id="RHEA:10336"/>
        <dbReference type="ChEBI" id="CHEBI:15562"/>
        <dbReference type="ChEBI" id="CHEBI:16947"/>
        <dbReference type="EC" id="4.2.1.3"/>
    </reaction>
</comment>
<keyword evidence="13" id="KW-1185">Reference proteome</keyword>
<dbReference type="NCBIfam" id="TIGR01341">
    <property type="entry name" value="aconitase_1"/>
    <property type="match status" value="1"/>
</dbReference>
<dbReference type="AlphaFoldDB" id="A0A211ZNC2"/>
<evidence type="ECO:0000256" key="3">
    <source>
        <dbReference type="ARBA" id="ARBA00007185"/>
    </source>
</evidence>
<sequence length="869" mass="91532">MTSSTVDLGGQHLRFVDLPRLLGGNLARFPWSMRILIENAVRHAEAPAAGDLAPFLAWLSSRRSTAEIAFRPARLMMHDTTCVPALVDIAAMRDAVAAAGGDPAALNPVLPVDVSVDHSVAVDRSGTGDALAHNMAREIGRNAERYRLMKWATGALRGVTVHPPGTGIMHTMNLEQLATVVAVAQHQGEAWAAPDTLIGTDSHTPMVNGIGVLGWGVGGVEAESVMFGMPLMLRLPDIVGVRLTGKLREGVLSTDLALAVTQRLRRHGLSGEFVEFFGPGIAALSAGDRAVVANMAPEYGASTGYFPIDDRTLRYLAETGRPPALLDRVATLARRQGLWFDPAAAPLYTDVVEVDLDAVATSLAGPKRPQDRLAPAEVPRALAQAQGRLLRPAAGGTAPPDGAVAIAAITSCTNTTDPRLLVAAGLLARKARRLGLRPPPWVKTSLAPGSPAAARYLERAGLAADLEALGFGIVGYGCTTCIGQSGPLEPAMEAAIRGGTAAAAVLSGNRNFPGRIHPLVEAGFLASPPLVVAYALAGDMARDILADPLGHAPDGRPVRLRDLWPGGAEIDAALRGAADPRDFADAFASAHDNGAWEGLDAPATTLFPWDEASNYVRPPPFAAGGQHSRLGRYRARPLLVLGDDITTDHISPAGAIPAGSDAGLHLAGRGEDPRDLNVFAARRGNWEVMRRGLYTNRTVRNLLDPALAPGTTRHLPSGEALPLWRAAERYGAEDVPTVILAGERYGAGSSRDWAAKGAALLGVRAVLATSFERIHRANLAGMGVLPLRLPADRHPDALALAPEDWIEIDALGETLRPHSIVTVRICRTQGQVDTFETVAAIETLVELDTLRAGGIMPLIVAQASAHGNH</sequence>
<keyword evidence="5" id="KW-0479">Metal-binding</keyword>
<evidence type="ECO:0000256" key="9">
    <source>
        <dbReference type="RuleBase" id="RU361275"/>
    </source>
</evidence>
<comment type="pathway">
    <text evidence="2">Carbohydrate metabolism; tricarboxylic acid cycle; isocitrate from oxaloacetate: step 2/2.</text>
</comment>
<comment type="caution">
    <text evidence="12">The sequence shown here is derived from an EMBL/GenBank/DDBJ whole genome shotgun (WGS) entry which is preliminary data.</text>
</comment>
<dbReference type="InterPro" id="IPR015928">
    <property type="entry name" value="Aconitase/3IPM_dehydase_swvl"/>
</dbReference>
<evidence type="ECO:0000313" key="13">
    <source>
        <dbReference type="Proteomes" id="UP000196655"/>
    </source>
</evidence>
<dbReference type="PROSITE" id="PS00450">
    <property type="entry name" value="ACONITASE_1"/>
    <property type="match status" value="1"/>
</dbReference>
<dbReference type="Pfam" id="PF00330">
    <property type="entry name" value="Aconitase"/>
    <property type="match status" value="1"/>
</dbReference>
<dbReference type="NCBIfam" id="NF006757">
    <property type="entry name" value="PRK09277.1"/>
    <property type="match status" value="1"/>
</dbReference>